<sequence length="91" mass="10801">MSNSWKNEEEGKTRRQRRNNSDGDSDIAQKDFKNELDPKGHRHALEQNSVCKDEDRNKKLREEERCRRERRPRDSKNPSSKGESSSDSKQR</sequence>
<reference evidence="2" key="2">
    <citation type="submission" date="2022-10" db="EMBL/GenBank/DDBJ databases">
        <authorList>
            <consortium name="ENA_rothamsted_submissions"/>
            <consortium name="culmorum"/>
            <person name="King R."/>
        </authorList>
    </citation>
    <scope>NUCLEOTIDE SEQUENCE</scope>
</reference>
<gene>
    <name evidence="2" type="ORF">CHIRRI_LOCUS6407</name>
</gene>
<accession>A0A9N9RTP0</accession>
<evidence type="ECO:0000313" key="3">
    <source>
        <dbReference type="Proteomes" id="UP001153620"/>
    </source>
</evidence>
<name>A0A9N9RTP0_9DIPT</name>
<proteinExistence type="predicted"/>
<dbReference type="EMBL" id="OU895878">
    <property type="protein sequence ID" value="CAG9803507.1"/>
    <property type="molecule type" value="Genomic_DNA"/>
</dbReference>
<feature type="region of interest" description="Disordered" evidence="1">
    <location>
        <begin position="1"/>
        <end position="91"/>
    </location>
</feature>
<reference evidence="2" key="1">
    <citation type="submission" date="2022-01" db="EMBL/GenBank/DDBJ databases">
        <authorList>
            <person name="King R."/>
        </authorList>
    </citation>
    <scope>NUCLEOTIDE SEQUENCE</scope>
</reference>
<keyword evidence="3" id="KW-1185">Reference proteome</keyword>
<evidence type="ECO:0000256" key="1">
    <source>
        <dbReference type="SAM" id="MobiDB-lite"/>
    </source>
</evidence>
<dbReference type="AlphaFoldDB" id="A0A9N9RTP0"/>
<protein>
    <submittedName>
        <fullName evidence="2">Uncharacterized protein</fullName>
    </submittedName>
</protein>
<feature type="compositionally biased region" description="Basic and acidic residues" evidence="1">
    <location>
        <begin position="27"/>
        <end position="76"/>
    </location>
</feature>
<organism evidence="2 3">
    <name type="scientific">Chironomus riparius</name>
    <dbReference type="NCBI Taxonomy" id="315576"/>
    <lineage>
        <taxon>Eukaryota</taxon>
        <taxon>Metazoa</taxon>
        <taxon>Ecdysozoa</taxon>
        <taxon>Arthropoda</taxon>
        <taxon>Hexapoda</taxon>
        <taxon>Insecta</taxon>
        <taxon>Pterygota</taxon>
        <taxon>Neoptera</taxon>
        <taxon>Endopterygota</taxon>
        <taxon>Diptera</taxon>
        <taxon>Nematocera</taxon>
        <taxon>Chironomoidea</taxon>
        <taxon>Chironomidae</taxon>
        <taxon>Chironominae</taxon>
        <taxon>Chironomus</taxon>
    </lineage>
</organism>
<dbReference type="Proteomes" id="UP001153620">
    <property type="component" value="Chromosome 2"/>
</dbReference>
<feature type="compositionally biased region" description="Basic and acidic residues" evidence="1">
    <location>
        <begin position="1"/>
        <end position="13"/>
    </location>
</feature>
<evidence type="ECO:0000313" key="2">
    <source>
        <dbReference type="EMBL" id="CAG9803507.1"/>
    </source>
</evidence>